<evidence type="ECO:0000259" key="1">
    <source>
        <dbReference type="Pfam" id="PF02627"/>
    </source>
</evidence>
<comment type="caution">
    <text evidence="2">The sequence shown here is derived from an EMBL/GenBank/DDBJ whole genome shotgun (WGS) entry which is preliminary data.</text>
</comment>
<accession>A0ABU0DXK0</accession>
<dbReference type="EMBL" id="JAUSUR010000001">
    <property type="protein sequence ID" value="MDQ0359369.1"/>
    <property type="molecule type" value="Genomic_DNA"/>
</dbReference>
<dbReference type="RefSeq" id="WP_307404433.1">
    <property type="nucleotide sequence ID" value="NZ_JAUSUR010000001.1"/>
</dbReference>
<dbReference type="InterPro" id="IPR003779">
    <property type="entry name" value="CMD-like"/>
</dbReference>
<gene>
    <name evidence="2" type="ORF">J2S15_000100</name>
</gene>
<feature type="domain" description="Carboxymuconolactone decarboxylase-like" evidence="1">
    <location>
        <begin position="17"/>
        <end position="94"/>
    </location>
</feature>
<organism evidence="2 3">
    <name type="scientific">Breznakia pachnodae</name>
    <dbReference type="NCBI Taxonomy" id="265178"/>
    <lineage>
        <taxon>Bacteria</taxon>
        <taxon>Bacillati</taxon>
        <taxon>Bacillota</taxon>
        <taxon>Erysipelotrichia</taxon>
        <taxon>Erysipelotrichales</taxon>
        <taxon>Erysipelotrichaceae</taxon>
        <taxon>Breznakia</taxon>
    </lineage>
</organism>
<keyword evidence="3" id="KW-1185">Reference proteome</keyword>
<dbReference type="PANTHER" id="PTHR33930:SF2">
    <property type="entry name" value="BLR3452 PROTEIN"/>
    <property type="match status" value="1"/>
</dbReference>
<dbReference type="Proteomes" id="UP001230220">
    <property type="component" value="Unassembled WGS sequence"/>
</dbReference>
<dbReference type="Pfam" id="PF02627">
    <property type="entry name" value="CMD"/>
    <property type="match status" value="1"/>
</dbReference>
<dbReference type="InterPro" id="IPR029032">
    <property type="entry name" value="AhpD-like"/>
</dbReference>
<reference evidence="2 3" key="1">
    <citation type="submission" date="2023-07" db="EMBL/GenBank/DDBJ databases">
        <title>Genomic Encyclopedia of Type Strains, Phase IV (KMG-IV): sequencing the most valuable type-strain genomes for metagenomic binning, comparative biology and taxonomic classification.</title>
        <authorList>
            <person name="Goeker M."/>
        </authorList>
    </citation>
    <scope>NUCLEOTIDE SEQUENCE [LARGE SCALE GENOMIC DNA]</scope>
    <source>
        <strain evidence="2 3">DSM 16784</strain>
    </source>
</reference>
<evidence type="ECO:0000313" key="3">
    <source>
        <dbReference type="Proteomes" id="UP001230220"/>
    </source>
</evidence>
<name>A0ABU0DXK0_9FIRM</name>
<evidence type="ECO:0000313" key="2">
    <source>
        <dbReference type="EMBL" id="MDQ0359369.1"/>
    </source>
</evidence>
<sequence length="106" mass="11264">MSNEKKSGYQLFLEESPEVAQAFGGLINALSTEGSLDDKTRQLIYIGIRASQMQPQAVVAHVPMAKMAGATRGEIKDTILMTLAVCGITGVTNCLVPALDAYDCVS</sequence>
<dbReference type="PANTHER" id="PTHR33930">
    <property type="entry name" value="ALKYL HYDROPEROXIDE REDUCTASE AHPD"/>
    <property type="match status" value="1"/>
</dbReference>
<protein>
    <submittedName>
        <fullName evidence="2">Alkylhydroperoxidase/carboxymuconolactone decarboxylase family protein YurZ</fullName>
    </submittedName>
</protein>
<dbReference type="SUPFAM" id="SSF69118">
    <property type="entry name" value="AhpD-like"/>
    <property type="match status" value="1"/>
</dbReference>
<proteinExistence type="predicted"/>
<dbReference type="Gene3D" id="1.20.1290.10">
    <property type="entry name" value="AhpD-like"/>
    <property type="match status" value="1"/>
</dbReference>